<organism evidence="2 3">
    <name type="scientific">Clostridium butyricum</name>
    <dbReference type="NCBI Taxonomy" id="1492"/>
    <lineage>
        <taxon>Bacteria</taxon>
        <taxon>Bacillati</taxon>
        <taxon>Bacillota</taxon>
        <taxon>Clostridia</taxon>
        <taxon>Eubacteriales</taxon>
        <taxon>Clostridiaceae</taxon>
        <taxon>Clostridium</taxon>
    </lineage>
</organism>
<reference evidence="2 3" key="1">
    <citation type="submission" date="2016-01" db="EMBL/GenBank/DDBJ databases">
        <title>Characterization of the Clostridium difficile lineages that are prevalent in Hong Kong and China.</title>
        <authorList>
            <person name="Kwok J.S.-L."/>
            <person name="Lam W.-Y."/>
            <person name="Ip M."/>
            <person name="Chan T.-F."/>
            <person name="Hawkey P.M."/>
            <person name="Tsui S.K.-W."/>
        </authorList>
    </citation>
    <scope>NUCLEOTIDE SEQUENCE [LARGE SCALE GENOMIC DNA]</scope>
    <source>
        <strain evidence="2 3">300064</strain>
    </source>
</reference>
<comment type="caution">
    <text evidence="2">The sequence shown here is derived from an EMBL/GenBank/DDBJ whole genome shotgun (WGS) entry which is preliminary data.</text>
</comment>
<accession>A0A2S7FA93</accession>
<gene>
    <name evidence="2" type="ORF">AWN73_02880</name>
</gene>
<protein>
    <recommendedName>
        <fullName evidence="1">Spore protein YkvP/CgeB glycosyl transferase-like domain-containing protein</fullName>
    </recommendedName>
</protein>
<dbReference type="EMBL" id="LRDH01000107">
    <property type="protein sequence ID" value="PPV14672.1"/>
    <property type="molecule type" value="Genomic_DNA"/>
</dbReference>
<dbReference type="Pfam" id="PF13524">
    <property type="entry name" value="Glyco_trans_1_2"/>
    <property type="match status" value="1"/>
</dbReference>
<feature type="domain" description="Spore protein YkvP/CgeB glycosyl transferase-like" evidence="1">
    <location>
        <begin position="3"/>
        <end position="75"/>
    </location>
</feature>
<evidence type="ECO:0000313" key="2">
    <source>
        <dbReference type="EMBL" id="PPV14672.1"/>
    </source>
</evidence>
<evidence type="ECO:0000259" key="1">
    <source>
        <dbReference type="Pfam" id="PF13524"/>
    </source>
</evidence>
<dbReference type="Proteomes" id="UP000238081">
    <property type="component" value="Unassembled WGS sequence"/>
</dbReference>
<dbReference type="InterPro" id="IPR055259">
    <property type="entry name" value="YkvP/CgeB_Glyco_trans-like"/>
</dbReference>
<proteinExistence type="predicted"/>
<dbReference type="RefSeq" id="WP_181039411.1">
    <property type="nucleotide sequence ID" value="NZ_LRDH01000107.1"/>
</dbReference>
<dbReference type="AlphaFoldDB" id="A0A2S7FA93"/>
<evidence type="ECO:0000313" key="3">
    <source>
        <dbReference type="Proteomes" id="UP000238081"/>
    </source>
</evidence>
<name>A0A2S7FA93_CLOBU</name>
<sequence>MSAACGSLNITNKTSYFEKIFKSNAIYYNDLLLQSSKEQVKEILKNNKKRMEMCFNANEIVMKNHTWKNRTEQIVNMI</sequence>